<evidence type="ECO:0000313" key="2">
    <source>
        <dbReference type="Proteomes" id="UP001356427"/>
    </source>
</evidence>
<gene>
    <name evidence="1" type="ORF">J4Q44_G00353530</name>
</gene>
<proteinExistence type="predicted"/>
<reference evidence="1 2" key="1">
    <citation type="submission" date="2021-04" db="EMBL/GenBank/DDBJ databases">
        <authorList>
            <person name="De Guttry C."/>
            <person name="Zahm M."/>
            <person name="Klopp C."/>
            <person name="Cabau C."/>
            <person name="Louis A."/>
            <person name="Berthelot C."/>
            <person name="Parey E."/>
            <person name="Roest Crollius H."/>
            <person name="Montfort J."/>
            <person name="Robinson-Rechavi M."/>
            <person name="Bucao C."/>
            <person name="Bouchez O."/>
            <person name="Gislard M."/>
            <person name="Lluch J."/>
            <person name="Milhes M."/>
            <person name="Lampietro C."/>
            <person name="Lopez Roques C."/>
            <person name="Donnadieu C."/>
            <person name="Braasch I."/>
            <person name="Desvignes T."/>
            <person name="Postlethwait J."/>
            <person name="Bobe J."/>
            <person name="Wedekind C."/>
            <person name="Guiguen Y."/>
        </authorList>
    </citation>
    <scope>NUCLEOTIDE SEQUENCE [LARGE SCALE GENOMIC DNA]</scope>
    <source>
        <strain evidence="1">Cs_M1</strain>
        <tissue evidence="1">Blood</tissue>
    </source>
</reference>
<accession>A0AAN8KNR2</accession>
<dbReference type="EMBL" id="JAGTTL010000035">
    <property type="protein sequence ID" value="KAK6294523.1"/>
    <property type="molecule type" value="Genomic_DNA"/>
</dbReference>
<dbReference type="Proteomes" id="UP001356427">
    <property type="component" value="Unassembled WGS sequence"/>
</dbReference>
<comment type="caution">
    <text evidence="1">The sequence shown here is derived from an EMBL/GenBank/DDBJ whole genome shotgun (WGS) entry which is preliminary data.</text>
</comment>
<keyword evidence="2" id="KW-1185">Reference proteome</keyword>
<sequence>MVETCVQRIVPPHTATYHAQKGKISKTRITSVSFEREDRGRPMIGWTVITEDNATGAFTDYKRKPSIFGPKCSVGKTTIVTTWTKGHDLTSALKGPCTFHYFDFRVKMESGKTENRLVFSFIVSKLDME</sequence>
<dbReference type="AlphaFoldDB" id="A0AAN8KNR2"/>
<protein>
    <submittedName>
        <fullName evidence="1">Uncharacterized protein</fullName>
    </submittedName>
</protein>
<organism evidence="1 2">
    <name type="scientific">Coregonus suidteri</name>
    <dbReference type="NCBI Taxonomy" id="861788"/>
    <lineage>
        <taxon>Eukaryota</taxon>
        <taxon>Metazoa</taxon>
        <taxon>Chordata</taxon>
        <taxon>Craniata</taxon>
        <taxon>Vertebrata</taxon>
        <taxon>Euteleostomi</taxon>
        <taxon>Actinopterygii</taxon>
        <taxon>Neopterygii</taxon>
        <taxon>Teleostei</taxon>
        <taxon>Protacanthopterygii</taxon>
        <taxon>Salmoniformes</taxon>
        <taxon>Salmonidae</taxon>
        <taxon>Coregoninae</taxon>
        <taxon>Coregonus</taxon>
    </lineage>
</organism>
<evidence type="ECO:0000313" key="1">
    <source>
        <dbReference type="EMBL" id="KAK6294523.1"/>
    </source>
</evidence>
<name>A0AAN8KNR2_9TELE</name>